<dbReference type="AlphaFoldDB" id="D6YAI5"/>
<accession>D6YAI5</accession>
<dbReference type="KEGG" id="tbi:Tbis_3550"/>
<dbReference type="CDD" id="cd03024">
    <property type="entry name" value="DsbA_FrnE"/>
    <property type="match status" value="1"/>
</dbReference>
<sequence>MRIDVWSDIVCPWCYLGKRRLERALAEFEHADRVEVVWRSFQLDPGYPVGTREPVYQSLAKKMGLPLKQVRAMTDRVKALAAEEGLAYDFDRAVMVNTFAAHRLTHLAKAHGLGAEMHERLMRAQLCEGRVLDDPETLAELAAEVGVPADEARRVLAGDEYTREVEEDIRQARELGVTGVPFFVFDNAYGIAGAQSSEMLLQALRTVHGNATAGTTATPA</sequence>
<dbReference type="PANTHER" id="PTHR13887">
    <property type="entry name" value="GLUTATHIONE S-TRANSFERASE KAPPA"/>
    <property type="match status" value="1"/>
</dbReference>
<feature type="domain" description="DSBA-like thioredoxin" evidence="1">
    <location>
        <begin position="3"/>
        <end position="204"/>
    </location>
</feature>
<dbReference type="RefSeq" id="WP_013133771.1">
    <property type="nucleotide sequence ID" value="NC_014165.1"/>
</dbReference>
<dbReference type="STRING" id="469371.Tbis_3550"/>
<dbReference type="Gene3D" id="3.40.30.10">
    <property type="entry name" value="Glutaredoxin"/>
    <property type="match status" value="1"/>
</dbReference>
<dbReference type="EMBL" id="CP001874">
    <property type="protein sequence ID" value="ADG90238.1"/>
    <property type="molecule type" value="Genomic_DNA"/>
</dbReference>
<dbReference type="Proteomes" id="UP000006640">
    <property type="component" value="Chromosome"/>
</dbReference>
<dbReference type="InterPro" id="IPR001853">
    <property type="entry name" value="DSBA-like_thioredoxin_dom"/>
</dbReference>
<dbReference type="GO" id="GO:0016491">
    <property type="term" value="F:oxidoreductase activity"/>
    <property type="evidence" value="ECO:0007669"/>
    <property type="project" value="InterPro"/>
</dbReference>
<reference evidence="2 3" key="1">
    <citation type="submission" date="2010-01" db="EMBL/GenBank/DDBJ databases">
        <title>The complete genome of Thermobispora bispora DSM 43833.</title>
        <authorList>
            <consortium name="US DOE Joint Genome Institute (JGI-PGF)"/>
            <person name="Lucas S."/>
            <person name="Copeland A."/>
            <person name="Lapidus A."/>
            <person name="Glavina del Rio T."/>
            <person name="Dalin E."/>
            <person name="Tice H."/>
            <person name="Bruce D."/>
            <person name="Goodwin L."/>
            <person name="Pitluck S."/>
            <person name="Kyrpides N."/>
            <person name="Mavromatis K."/>
            <person name="Ivanova N."/>
            <person name="Mikhailova N."/>
            <person name="Chertkov O."/>
            <person name="Brettin T."/>
            <person name="Detter J.C."/>
            <person name="Han C."/>
            <person name="Larimer F."/>
            <person name="Land M."/>
            <person name="Hauser L."/>
            <person name="Markowitz V."/>
            <person name="Cheng J.-F."/>
            <person name="Hugenholtz P."/>
            <person name="Woyke T."/>
            <person name="Wu D."/>
            <person name="Jando M."/>
            <person name="Schneider S."/>
            <person name="Klenk H.-P."/>
            <person name="Eisen J.A."/>
        </authorList>
    </citation>
    <scope>NUCLEOTIDE SEQUENCE [LARGE SCALE GENOMIC DNA]</scope>
    <source>
        <strain evidence="3">ATCC 19993 / DSM 43833 / CBS 139.67 / JCM 10125 / KCTC 9307 / NBRC 14880 / R51</strain>
    </source>
</reference>
<gene>
    <name evidence="2" type="ordered locus">Tbis_3550</name>
</gene>
<dbReference type="SUPFAM" id="SSF52833">
    <property type="entry name" value="Thioredoxin-like"/>
    <property type="match status" value="1"/>
</dbReference>
<name>D6YAI5_THEBD</name>
<dbReference type="HOGENOM" id="CLU_069253_0_2_11"/>
<dbReference type="InterPro" id="IPR036249">
    <property type="entry name" value="Thioredoxin-like_sf"/>
</dbReference>
<evidence type="ECO:0000259" key="1">
    <source>
        <dbReference type="Pfam" id="PF01323"/>
    </source>
</evidence>
<dbReference type="PANTHER" id="PTHR13887:SF41">
    <property type="entry name" value="THIOREDOXIN SUPERFAMILY PROTEIN"/>
    <property type="match status" value="1"/>
</dbReference>
<proteinExistence type="predicted"/>
<keyword evidence="3" id="KW-1185">Reference proteome</keyword>
<dbReference type="OrthoDB" id="9799122at2"/>
<dbReference type="eggNOG" id="COG2761">
    <property type="taxonomic scope" value="Bacteria"/>
</dbReference>
<evidence type="ECO:0000313" key="3">
    <source>
        <dbReference type="Proteomes" id="UP000006640"/>
    </source>
</evidence>
<evidence type="ECO:0000313" key="2">
    <source>
        <dbReference type="EMBL" id="ADG90238.1"/>
    </source>
</evidence>
<organism evidence="2 3">
    <name type="scientific">Thermobispora bispora (strain ATCC 19993 / DSM 43833 / CBS 139.67 / JCM 10125 / KCTC 9307 / NBRC 14880 / R51)</name>
    <dbReference type="NCBI Taxonomy" id="469371"/>
    <lineage>
        <taxon>Bacteria</taxon>
        <taxon>Bacillati</taxon>
        <taxon>Actinomycetota</taxon>
        <taxon>Actinomycetes</taxon>
        <taxon>Streptosporangiales</taxon>
        <taxon>Streptosporangiaceae</taxon>
        <taxon>Thermobispora</taxon>
    </lineage>
</organism>
<protein>
    <submittedName>
        <fullName evidence="2">DSBA oxidoreductase</fullName>
    </submittedName>
</protein>
<dbReference type="Pfam" id="PF01323">
    <property type="entry name" value="DSBA"/>
    <property type="match status" value="1"/>
</dbReference>